<evidence type="ECO:0000313" key="7">
    <source>
        <dbReference type="Proteomes" id="UP001231451"/>
    </source>
</evidence>
<sequence length="474" mass="53113">MKVVKNFLWNMGYQVFVLLLPIITIPYVSRVLGPTGIGINAYTNSIVQYFILFGTLGLTVYGNREVAYQRDNSKKLSNIFWELTFFKLITTGIAVAFYLRFVLVSGEYEIFYLIQGLFLLASAIDVSWFFQGLEEFKITVVRNTFVKVISLIMIFTMIRSKNDLWLYILILGASQLIGNITLLPYLSRYVHQPIWGEMNFLRHVKPTIAMFVPQIASQVYLQLNKTMLGAFIGVEASGFYDNSDKIIKILLAIVTATGTVLLPHMAHSFARGDRKAVFTSLSKSMHFILLLAFPMASGLAAVSPVFTRVFFGRKFEAVSVLLAIESLVIILVGISNAIGIQYLLPTNQVRPFTVSVGVGAAVNIVLNVPLILIWGTVGAMIATVVSELSVSLFQLSFVRKQMQVGSLFTESWKYLIAAILMGIYIRFYLTIIPFGDLLKLISSILLGLVIYSLILILLRPRLLIDMVLSMRKQS</sequence>
<feature type="transmembrane region" description="Helical" evidence="5">
    <location>
        <begin position="286"/>
        <end position="306"/>
    </location>
</feature>
<protein>
    <submittedName>
        <fullName evidence="6">Flippase</fullName>
    </submittedName>
</protein>
<evidence type="ECO:0000256" key="2">
    <source>
        <dbReference type="ARBA" id="ARBA00022692"/>
    </source>
</evidence>
<dbReference type="Pfam" id="PF01943">
    <property type="entry name" value="Polysacc_synt"/>
    <property type="match status" value="1"/>
</dbReference>
<keyword evidence="2 5" id="KW-0812">Transmembrane</keyword>
<gene>
    <name evidence="6" type="ORF">QUF16_10295</name>
</gene>
<organism evidence="6 7">
    <name type="scientific">Lacticaseibacillus paracasei</name>
    <name type="common">Lactobacillus paracasei</name>
    <dbReference type="NCBI Taxonomy" id="1597"/>
    <lineage>
        <taxon>Bacteria</taxon>
        <taxon>Bacillati</taxon>
        <taxon>Bacillota</taxon>
        <taxon>Bacilli</taxon>
        <taxon>Lactobacillales</taxon>
        <taxon>Lactobacillaceae</taxon>
        <taxon>Lacticaseibacillus</taxon>
    </lineage>
</organism>
<feature type="transmembrane region" description="Helical" evidence="5">
    <location>
        <begin position="110"/>
        <end position="128"/>
    </location>
</feature>
<accession>A0AAP4JJZ8</accession>
<keyword evidence="3 5" id="KW-1133">Transmembrane helix</keyword>
<feature type="transmembrane region" description="Helical" evidence="5">
    <location>
        <begin position="164"/>
        <end position="186"/>
    </location>
</feature>
<name>A0AAP4JJZ8_LACPA</name>
<keyword evidence="4 5" id="KW-0472">Membrane</keyword>
<evidence type="ECO:0000313" key="6">
    <source>
        <dbReference type="EMBL" id="MDM7454743.1"/>
    </source>
</evidence>
<feature type="transmembrane region" description="Helical" evidence="5">
    <location>
        <begin position="246"/>
        <end position="266"/>
    </location>
</feature>
<feature type="transmembrane region" description="Helical" evidence="5">
    <location>
        <begin position="440"/>
        <end position="458"/>
    </location>
</feature>
<evidence type="ECO:0000256" key="4">
    <source>
        <dbReference type="ARBA" id="ARBA00023136"/>
    </source>
</evidence>
<dbReference type="PANTHER" id="PTHR43424:SF1">
    <property type="entry name" value="LOCUS PUTATIVE PROTEIN 1-RELATED"/>
    <property type="match status" value="1"/>
</dbReference>
<feature type="transmembrane region" description="Helical" evidence="5">
    <location>
        <begin position="318"/>
        <end position="344"/>
    </location>
</feature>
<dbReference type="InterPro" id="IPR002797">
    <property type="entry name" value="Polysacc_synth"/>
</dbReference>
<dbReference type="RefSeq" id="WP_289420767.1">
    <property type="nucleotide sequence ID" value="NZ_JAUCBE010000029.1"/>
</dbReference>
<dbReference type="GO" id="GO:0016020">
    <property type="term" value="C:membrane"/>
    <property type="evidence" value="ECO:0007669"/>
    <property type="project" value="UniProtKB-SubCell"/>
</dbReference>
<feature type="transmembrane region" description="Helical" evidence="5">
    <location>
        <begin position="414"/>
        <end position="434"/>
    </location>
</feature>
<feature type="transmembrane region" description="Helical" evidence="5">
    <location>
        <begin position="7"/>
        <end position="29"/>
    </location>
</feature>
<evidence type="ECO:0000256" key="3">
    <source>
        <dbReference type="ARBA" id="ARBA00022989"/>
    </source>
</evidence>
<dbReference type="PANTHER" id="PTHR43424">
    <property type="entry name" value="LOCUS PUTATIVE PROTEIN 1-RELATED"/>
    <property type="match status" value="1"/>
</dbReference>
<comment type="subcellular location">
    <subcellularLocation>
        <location evidence="1">Membrane</location>
        <topology evidence="1">Multi-pass membrane protein</topology>
    </subcellularLocation>
</comment>
<dbReference type="Proteomes" id="UP001231451">
    <property type="component" value="Unassembled WGS sequence"/>
</dbReference>
<comment type="caution">
    <text evidence="6">The sequence shown here is derived from an EMBL/GenBank/DDBJ whole genome shotgun (WGS) entry which is preliminary data.</text>
</comment>
<feature type="transmembrane region" description="Helical" evidence="5">
    <location>
        <begin position="364"/>
        <end position="393"/>
    </location>
</feature>
<proteinExistence type="predicted"/>
<dbReference type="InterPro" id="IPR052556">
    <property type="entry name" value="PolySynth_Transporter"/>
</dbReference>
<dbReference type="EMBL" id="JAUCBG010000014">
    <property type="protein sequence ID" value="MDM7454743.1"/>
    <property type="molecule type" value="Genomic_DNA"/>
</dbReference>
<dbReference type="CDD" id="cd13128">
    <property type="entry name" value="MATE_Wzx_like"/>
    <property type="match status" value="1"/>
</dbReference>
<evidence type="ECO:0000256" key="5">
    <source>
        <dbReference type="SAM" id="Phobius"/>
    </source>
</evidence>
<evidence type="ECO:0000256" key="1">
    <source>
        <dbReference type="ARBA" id="ARBA00004141"/>
    </source>
</evidence>
<feature type="transmembrane region" description="Helical" evidence="5">
    <location>
        <begin position="41"/>
        <end position="62"/>
    </location>
</feature>
<dbReference type="AlphaFoldDB" id="A0AAP4JJZ8"/>
<reference evidence="6" key="1">
    <citation type="submission" date="2023-06" db="EMBL/GenBank/DDBJ databases">
        <title>Draft Genome Sequences of lactic acid bacteria strains isolated from fermented milk products.</title>
        <authorList>
            <person name="Elcheninov A.G."/>
            <person name="Klyukina A."/>
            <person name="Zayulina K.S."/>
            <person name="Gavirova L.A."/>
            <person name="Shcherbakova P.A."/>
            <person name="Shestakov A.I."/>
            <person name="Kublanov I.V."/>
            <person name="Kochetkova T.V."/>
        </authorList>
    </citation>
    <scope>NUCLEOTIDE SEQUENCE</scope>
    <source>
        <strain evidence="6">TOM.1374</strain>
    </source>
</reference>
<feature type="transmembrane region" description="Helical" evidence="5">
    <location>
        <begin position="140"/>
        <end position="158"/>
    </location>
</feature>
<feature type="transmembrane region" description="Helical" evidence="5">
    <location>
        <begin position="83"/>
        <end position="104"/>
    </location>
</feature>